<dbReference type="SUPFAM" id="SSF52317">
    <property type="entry name" value="Class I glutamine amidotransferase-like"/>
    <property type="match status" value="6"/>
</dbReference>
<dbReference type="FunFam" id="3.40.390.80:FF:000001">
    <property type="entry name" value="TRPM8 channel-associated factor 1"/>
    <property type="match status" value="1"/>
</dbReference>
<dbReference type="InterPro" id="IPR031161">
    <property type="entry name" value="Peptidase_M60_dom"/>
</dbReference>
<organism evidence="3">
    <name type="scientific">Xenopus tropicalis</name>
    <name type="common">Western clawed frog</name>
    <name type="synonym">Silurana tropicalis</name>
    <dbReference type="NCBI Taxonomy" id="8364"/>
    <lineage>
        <taxon>Eukaryota</taxon>
        <taxon>Metazoa</taxon>
        <taxon>Chordata</taxon>
        <taxon>Craniata</taxon>
        <taxon>Vertebrata</taxon>
        <taxon>Euteleostomi</taxon>
        <taxon>Amphibia</taxon>
        <taxon>Batrachia</taxon>
        <taxon>Anura</taxon>
        <taxon>Pipoidea</taxon>
        <taxon>Pipidae</taxon>
        <taxon>Xenopodinae</taxon>
        <taxon>Xenopus</taxon>
        <taxon>Silurana</taxon>
    </lineage>
</organism>
<dbReference type="Gene3D" id="3.40.390.80">
    <property type="entry name" value="Peptidase M60, enhancin-like domain 2"/>
    <property type="match status" value="1"/>
</dbReference>
<dbReference type="Pfam" id="PF13402">
    <property type="entry name" value="Peptidase_M60"/>
    <property type="match status" value="1"/>
</dbReference>
<sequence length="1905" mass="208620">MTAYDYFTCFPRNMAADEDYQSLVRGVASLSFTGDAVPCKLLLTGPCAFPVLVSPRKDVLIAASRYGKGKVVVLAHEGYLNTEEFMAFLKNAVSWLSPNSDAVIGVHTTLPVLANNLSGAGYKVRKTSSLIQGLGVFCTNGYEAHQAEEIISFVRGGGGLLIGAQAWHWSCSHKENVLHHFPGNKIISVCGVHFTSEYGEKGDFWVTEEMPQVAVCTDYQSLVRGVASLSFTGDAVPCKLLLRKPIAFPVLVSPRKDVLIAASRYGKGKVVVLAHEGYLNTEEFMGFLKNAVSWLSPNSDAIIGVHTTLPVLANNLSGYKVRNTSTLIQGLGVFCTNGYEAHQAEEIISFVRGGGGLLIGAQAWHWSYSHKENVLHHFPGNKIISVCGVHFTSEYGEKGDFWVTEEMPQAPVCTENMAANEDYQSLVRGVASLSFTGDAVPCKLLLTGPCAFPVLVSPRKDVLIAASRYGKGKVVVLAHEGYLSTQEFMGFLNNAVSWLRPNPDAVIGVHTTLPVLAHNLSGYKVRNTSTLIQGLGVFCTNGYEAHQAEEIISFVRGGGGLLIGAQAWHWSYSHKENVLHHFPGNKIISVCGVHFTSEYGEKGDFWVTEEMPQVAVCTDYQSLVRGVASLSFTGDPVPCKLLLRKPTAFPVLVSPRKDVLIAASHYGKGKVVVLAHEGYLNTEEFMAFLKNAVSWLSPNSDAVIGVHTTLPVLANNLSGAGYKVRNTSTLIQGLGVFCTNGYEAHQAEEIISFVRGGGGLLIGAQAWHWSYSHKENVLHHFPGNKIISVCGVHFTSEYGEKGDFWVTDEMPQAPVCTENMAADEDYQSLVRGVASLSFTGDAVPCKLLLTGPCAFPVLVSPRKDVLIAASRYGKGKVVVLAHEGYLSTQEFMGFLKNAVSWLRPNPDAVIGVHTTLTLLAHNLFGYKIRNTSTLIQGLGVFCTNGYEAHQAEEIISFVRGGGGLLIGAQAWHWSYSHKENVLHHFPGNKIISVCGVHFTSEYGEKGDFWVTDEMPQAPVCTENMAADEDYQSLVRGVASLSFTGDAVPCKLLLTGPCAFPVLVSPRKDVLIAASRYGKGKVVVLAHEGYLSTQEFMGFLKNAVSWLRPNPDVIIGVHTTLPVLAHNLSGYKVRNTSTLIQGLGVFCTNGYEAHQAEEIISFVRGGGGLLIGAQAWHWSYSHKENVLHHFPGNKIISVCGVHFTSEYGEKGDFLVTEEMPQAPVCTDYDFSVGQKFLLNGVSQLDISGPSVPSDPLLHGASSFPVGSSEDQQCFVGAAYYGQGRVVVATHEDFLSKPELKTLMLNAISWLDVGQRRIGVHADLRGFAEVLQKENIPCRVSSLTPKLSVYCCPSYSDAEAKAVHQFVAEGGGLLIAGHAWWCSYQNSACNVLNYPGNKILNRFGISILCRAVPQGIYWAVSPNEASHQNNCHRALHHLQVALKSGTKLLQPISTRMRKLRQNVSAFMRHSACCVPNVSKTCPVSGCSEEALLLSLAHKSHNMSHKCDELSILEKETVTVNIDATNPGADAWRSTGLYLPPRKAVVIEFPASAVQQGFQVQVGCHSDDPSAKETLNRAPAVVRRIHVDRQKVPVSSFWGGLLYIIVRSNSNFGTVPVRVYGAEPAPIYIKGKTSLDSWLHSIRQLPAPWAELVAENIILTVPSDAVRSLKNPEALLSLWDRIMAAIADLAAKPKKFPRPERIVADVQISAGWMHAGYPIMCDLESAKELTDLHHMEKEGIWGPIHELGHNQQKTQWEFPPHTTEATCNLWAVYVHETVLGIPRDRAHGNLQPNVRTSRIKSYLQNGANLEQWDGWTALETYLQLQEGLGWDPFRRLYRDPSISGMSNENTFKMNLWAEKFSRAAQTNLVPFFEAWGWPIDQLTRSKLSALPVWEKDPMKPYVTAKKSV</sequence>
<dbReference type="Ensembl" id="ENSXETT00000082280">
    <property type="protein sequence ID" value="ENSXETP00000065257"/>
    <property type="gene ID" value="ENSXETG00000033914"/>
</dbReference>
<feature type="domain" description="Peptidase M60" evidence="2">
    <location>
        <begin position="1527"/>
        <end position="1826"/>
    </location>
</feature>
<dbReference type="PROSITE" id="PS51723">
    <property type="entry name" value="PEPTIDASE_M60"/>
    <property type="match status" value="1"/>
</dbReference>
<gene>
    <name evidence="3" type="primary">LOC100489234</name>
</gene>
<dbReference type="SMART" id="SM01276">
    <property type="entry name" value="M60-like"/>
    <property type="match status" value="1"/>
</dbReference>
<evidence type="ECO:0000313" key="3">
    <source>
        <dbReference type="Ensembl" id="ENSXETP00000065257"/>
    </source>
</evidence>
<dbReference type="Gene3D" id="3.40.50.880">
    <property type="match status" value="5"/>
</dbReference>
<evidence type="ECO:0000259" key="2">
    <source>
        <dbReference type="PROSITE" id="PS51723"/>
    </source>
</evidence>
<proteinExistence type="inferred from homology"/>
<dbReference type="InterPro" id="IPR051244">
    <property type="entry name" value="TCAF"/>
</dbReference>
<dbReference type="Bgee" id="ENSXETG00000033914">
    <property type="expression patterns" value="Expressed in brain and 9 other cell types or tissues"/>
</dbReference>
<dbReference type="Gene3D" id="1.10.390.30">
    <property type="entry name" value="Peptidase M60, enhancin-like domain 3"/>
    <property type="match status" value="1"/>
</dbReference>
<name>A0A6I8Q6Y5_XENTR</name>
<dbReference type="PANTHER" id="PTHR15730">
    <property type="entry name" value="EXPERIMENTAL AUTOIMMUNE PROSTATITIS ANTIGEN 2-RELATED"/>
    <property type="match status" value="1"/>
</dbReference>
<accession>A0A6I8Q6Y5</accession>
<dbReference type="InterPro" id="IPR029062">
    <property type="entry name" value="Class_I_gatase-like"/>
</dbReference>
<dbReference type="InterPro" id="IPR035423">
    <property type="entry name" value="M60-like_N"/>
</dbReference>
<protein>
    <submittedName>
        <fullName evidence="3">TRPM8 channel-associated factor homolog</fullName>
    </submittedName>
</protein>
<dbReference type="InParanoid" id="A0A6I8Q6Y5"/>
<dbReference type="InterPro" id="IPR042279">
    <property type="entry name" value="Pep_M60_3"/>
</dbReference>
<dbReference type="GeneTree" id="ENSGT00390000017365"/>
<reference evidence="3" key="2">
    <citation type="submission" date="2020-05" db="UniProtKB">
        <authorList>
            <consortium name="Ensembl"/>
        </authorList>
    </citation>
    <scope>IDENTIFICATION</scope>
</reference>
<dbReference type="Pfam" id="PF17291">
    <property type="entry name" value="M60-like_N"/>
    <property type="match status" value="1"/>
</dbReference>
<reference evidence="3" key="1">
    <citation type="journal article" date="2010" name="Science">
        <title>The genome of the Western clawed frog Xenopus tropicalis.</title>
        <authorList>
            <person name="Hellsten U."/>
            <person name="Harland R.M."/>
            <person name="Gilchrist M.J."/>
            <person name="Hendrix D."/>
            <person name="Jurka J."/>
            <person name="Kapitonov V."/>
            <person name="Ovcharenko I."/>
            <person name="Putnam N.H."/>
            <person name="Shu S."/>
            <person name="Taher L."/>
            <person name="Blitz I.L."/>
            <person name="Blumberg B."/>
            <person name="Dichmann D.S."/>
            <person name="Dubchak I."/>
            <person name="Amaya E."/>
            <person name="Detter J.C."/>
            <person name="Fletcher R."/>
            <person name="Gerhard D.S."/>
            <person name="Goodstein D."/>
            <person name="Graves T."/>
            <person name="Grigoriev I.V."/>
            <person name="Grimwood J."/>
            <person name="Kawashima T."/>
            <person name="Lindquist E."/>
            <person name="Lucas S.M."/>
            <person name="Mead P.E."/>
            <person name="Mitros T."/>
            <person name="Ogino H."/>
            <person name="Ohta Y."/>
            <person name="Poliakov A.V."/>
            <person name="Pollet N."/>
            <person name="Robert J."/>
            <person name="Salamov A."/>
            <person name="Sater A.K."/>
            <person name="Schmutz J."/>
            <person name="Terry A."/>
            <person name="Vize P.D."/>
            <person name="Warren W.C."/>
            <person name="Wells D."/>
            <person name="Wills A."/>
            <person name="Wilson R.K."/>
            <person name="Zimmerman L.B."/>
            <person name="Zorn A.M."/>
            <person name="Grainger R."/>
            <person name="Grammer T."/>
            <person name="Khokha M.K."/>
            <person name="Richardson P.M."/>
            <person name="Rokhsar D.S."/>
        </authorList>
    </citation>
    <scope>NUCLEOTIDE SEQUENCE [LARGE SCALE GENOMIC DNA]</scope>
    <source>
        <strain evidence="3">Nigerian</strain>
    </source>
</reference>
<dbReference type="FunCoup" id="A0A6I8Q6Y5">
    <property type="interactions" value="1171"/>
</dbReference>
<evidence type="ECO:0000256" key="1">
    <source>
        <dbReference type="ARBA" id="ARBA00009770"/>
    </source>
</evidence>
<dbReference type="PANTHER" id="PTHR15730:SF6">
    <property type="entry name" value="TRPM8 CHANNEL-ASSOCIATED FACTOR HOMOLOG ISOFORM X1"/>
    <property type="match status" value="1"/>
</dbReference>
<dbReference type="FunFam" id="1.10.390.30:FF:000001">
    <property type="entry name" value="TRPM8 channel-associated factor 1"/>
    <property type="match status" value="1"/>
</dbReference>
<comment type="similarity">
    <text evidence="1">Belongs to the TCAF family.</text>
</comment>